<dbReference type="Pfam" id="PF11353">
    <property type="entry name" value="DUF3153"/>
    <property type="match status" value="1"/>
</dbReference>
<comment type="caution">
    <text evidence="2">The sequence shown here is derived from an EMBL/GenBank/DDBJ whole genome shotgun (WGS) entry which is preliminary data.</text>
</comment>
<gene>
    <name evidence="2" type="ORF">SR1949_32320</name>
</gene>
<sequence length="283" mass="32238">MNILHLLNIMNIDNLPKTRFHLILIKIARLVFKNIINLKTTRKLFSVFLILASLTLSGCVQYDLGINFNHTNNGELVQHIKLPETVISFSGDYISEWSKTLERRARKLSGSVKRISPEEIIVKIPFTSGKELQEKFSGFFNYTTAPKNDKIGNNSELPNIASNLIVQDNNFLLLSRNHLIYDLDLRSLAALTSKGNNLNVTSSIIDLDFSLQTPWGVNNIQQTENIIQPEKNGKQLVWKLKPGELNHIEVVFWTPNFLGIGTLIIVLFVWGGYYVRYTLLVSR</sequence>
<keyword evidence="1" id="KW-0812">Transmembrane</keyword>
<dbReference type="InterPro" id="IPR021499">
    <property type="entry name" value="DUF3153"/>
</dbReference>
<keyword evidence="1" id="KW-1133">Transmembrane helix</keyword>
<organism evidence="2 3">
    <name type="scientific">Sphaerospermopsis reniformis</name>
    <dbReference type="NCBI Taxonomy" id="531300"/>
    <lineage>
        <taxon>Bacteria</taxon>
        <taxon>Bacillati</taxon>
        <taxon>Cyanobacteriota</taxon>
        <taxon>Cyanophyceae</taxon>
        <taxon>Nostocales</taxon>
        <taxon>Aphanizomenonaceae</taxon>
        <taxon>Sphaerospermopsis</taxon>
    </lineage>
</organism>
<evidence type="ECO:0008006" key="4">
    <source>
        <dbReference type="Google" id="ProtNLM"/>
    </source>
</evidence>
<protein>
    <recommendedName>
        <fullName evidence="4">DUF3153 domain-containing protein</fullName>
    </recommendedName>
</protein>
<dbReference type="Proteomes" id="UP000300142">
    <property type="component" value="Unassembled WGS sequence"/>
</dbReference>
<evidence type="ECO:0000313" key="3">
    <source>
        <dbReference type="Proteomes" id="UP000300142"/>
    </source>
</evidence>
<keyword evidence="1" id="KW-0472">Membrane</keyword>
<reference evidence="3" key="1">
    <citation type="submission" date="2019-02" db="EMBL/GenBank/DDBJ databases">
        <title>Draft genome sequence of Sphaerospermopsis reniformis NIES-1949.</title>
        <authorList>
            <person name="Yamaguchi H."/>
            <person name="Suzuki S."/>
            <person name="Kawachi M."/>
        </authorList>
    </citation>
    <scope>NUCLEOTIDE SEQUENCE [LARGE SCALE GENOMIC DNA]</scope>
    <source>
        <strain evidence="3">NIES-1949</strain>
    </source>
</reference>
<dbReference type="EMBL" id="BJCE01000117">
    <property type="protein sequence ID" value="GCL38118.1"/>
    <property type="molecule type" value="Genomic_DNA"/>
</dbReference>
<keyword evidence="3" id="KW-1185">Reference proteome</keyword>
<evidence type="ECO:0000313" key="2">
    <source>
        <dbReference type="EMBL" id="GCL38118.1"/>
    </source>
</evidence>
<proteinExistence type="predicted"/>
<evidence type="ECO:0000256" key="1">
    <source>
        <dbReference type="SAM" id="Phobius"/>
    </source>
</evidence>
<dbReference type="RefSeq" id="WP_137668105.1">
    <property type="nucleotide sequence ID" value="NZ_BJCE01000117.1"/>
</dbReference>
<feature type="transmembrane region" description="Helical" evidence="1">
    <location>
        <begin position="250"/>
        <end position="275"/>
    </location>
</feature>
<dbReference type="AlphaFoldDB" id="A0A480A3N6"/>
<name>A0A480A3N6_9CYAN</name>
<accession>A0A480A3N6</accession>